<evidence type="ECO:0000259" key="3">
    <source>
        <dbReference type="Pfam" id="PF02371"/>
    </source>
</evidence>
<sequence length="440" mass="48217">MEVVVGQQLWAGVDAGKSEHHCVVIDGDGQRLLSQRVANDETVLLELIQAVITLADGGDVTWAIDLNHGGAALLITLLITHEQRLLYIPGRTVYHASGGYRGDGKTDAKDAAIIADQARMRRDLQPLRAGDEIAVDLRILTARRIDLVADRTRAINRLRAQLLEYFPALERAFDYGHSKAALILLTGYQTPDALRRAGVARLEAWLRKRKAYNATAVAATAIAAANAQHSTVPGQQIAAAMVARLAKEVMALDTEIGDTETMIEDRFRRHRHAEIILSMPGFGVQLGAEFLAATGGDMTTFDSVDRLAGVSGLAPVPRDSGRVSGNLKRPPPLRPPTAASLLPVGPDRHPHRPRLPDLLRPQEIRRQNPHPSHPRPGPPTPQRPVGNAPRPRRLPAHNYCCGRLTTSLRISFARPDSQAYDYFNVFSSDVFITFLICRIT</sequence>
<accession>A0A7I9W2K8</accession>
<evidence type="ECO:0000259" key="2">
    <source>
        <dbReference type="Pfam" id="PF01548"/>
    </source>
</evidence>
<feature type="domain" description="Transposase IS110-like N-terminal" evidence="2">
    <location>
        <begin position="11"/>
        <end position="167"/>
    </location>
</feature>
<dbReference type="GO" id="GO:0003677">
    <property type="term" value="F:DNA binding"/>
    <property type="evidence" value="ECO:0007669"/>
    <property type="project" value="InterPro"/>
</dbReference>
<dbReference type="Pfam" id="PF02371">
    <property type="entry name" value="Transposase_20"/>
    <property type="match status" value="1"/>
</dbReference>
<dbReference type="NCBIfam" id="NF033542">
    <property type="entry name" value="transpos_IS110"/>
    <property type="match status" value="1"/>
</dbReference>
<comment type="caution">
    <text evidence="4">The sequence shown here is derived from an EMBL/GenBank/DDBJ whole genome shotgun (WGS) entry which is preliminary data.</text>
</comment>
<feature type="compositionally biased region" description="Basic and acidic residues" evidence="1">
    <location>
        <begin position="354"/>
        <end position="366"/>
    </location>
</feature>
<protein>
    <recommendedName>
        <fullName evidence="6">IS110 family transposase</fullName>
    </recommendedName>
</protein>
<dbReference type="EMBL" id="BLKS01000001">
    <property type="protein sequence ID" value="GFG51931.1"/>
    <property type="molecule type" value="Genomic_DNA"/>
</dbReference>
<dbReference type="InterPro" id="IPR047650">
    <property type="entry name" value="Transpos_IS110"/>
</dbReference>
<dbReference type="GO" id="GO:0004803">
    <property type="term" value="F:transposase activity"/>
    <property type="evidence" value="ECO:0007669"/>
    <property type="project" value="InterPro"/>
</dbReference>
<proteinExistence type="predicted"/>
<dbReference type="PANTHER" id="PTHR33055">
    <property type="entry name" value="TRANSPOSASE FOR INSERTION SEQUENCE ELEMENT IS1111A"/>
    <property type="match status" value="1"/>
</dbReference>
<dbReference type="Pfam" id="PF01548">
    <property type="entry name" value="DEDD_Tnp_IS110"/>
    <property type="match status" value="1"/>
</dbReference>
<evidence type="ECO:0000256" key="1">
    <source>
        <dbReference type="SAM" id="MobiDB-lite"/>
    </source>
</evidence>
<dbReference type="InterPro" id="IPR002525">
    <property type="entry name" value="Transp_IS110-like_N"/>
</dbReference>
<evidence type="ECO:0000313" key="5">
    <source>
        <dbReference type="Proteomes" id="UP000465302"/>
    </source>
</evidence>
<dbReference type="Proteomes" id="UP000465302">
    <property type="component" value="Unassembled WGS sequence"/>
</dbReference>
<evidence type="ECO:0000313" key="4">
    <source>
        <dbReference type="EMBL" id="GFG51931.1"/>
    </source>
</evidence>
<organism evidence="4 5">
    <name type="scientific">Mycolicibacterium agri</name>
    <name type="common">Mycobacterium agri</name>
    <dbReference type="NCBI Taxonomy" id="36811"/>
    <lineage>
        <taxon>Bacteria</taxon>
        <taxon>Bacillati</taxon>
        <taxon>Actinomycetota</taxon>
        <taxon>Actinomycetes</taxon>
        <taxon>Mycobacteriales</taxon>
        <taxon>Mycobacteriaceae</taxon>
        <taxon>Mycolicibacterium</taxon>
    </lineage>
</organism>
<dbReference type="AlphaFoldDB" id="A0A7I9W2K8"/>
<dbReference type="GO" id="GO:0006313">
    <property type="term" value="P:DNA transposition"/>
    <property type="evidence" value="ECO:0007669"/>
    <property type="project" value="InterPro"/>
</dbReference>
<gene>
    <name evidence="4" type="ORF">MAGR_33720</name>
</gene>
<dbReference type="PANTHER" id="PTHR33055:SF3">
    <property type="entry name" value="PUTATIVE TRANSPOSASE FOR IS117-RELATED"/>
    <property type="match status" value="1"/>
</dbReference>
<dbReference type="InterPro" id="IPR003346">
    <property type="entry name" value="Transposase_20"/>
</dbReference>
<feature type="region of interest" description="Disordered" evidence="1">
    <location>
        <begin position="312"/>
        <end position="394"/>
    </location>
</feature>
<feature type="domain" description="Transposase IS116/IS110/IS902 C-terminal" evidence="3">
    <location>
        <begin position="274"/>
        <end position="329"/>
    </location>
</feature>
<reference evidence="4 5" key="1">
    <citation type="journal article" date="2019" name="Emerg. Microbes Infect.">
        <title>Comprehensive subspecies identification of 175 nontuberculous mycobacteria species based on 7547 genomic profiles.</title>
        <authorList>
            <person name="Matsumoto Y."/>
            <person name="Kinjo T."/>
            <person name="Motooka D."/>
            <person name="Nabeya D."/>
            <person name="Jung N."/>
            <person name="Uechi K."/>
            <person name="Horii T."/>
            <person name="Iida T."/>
            <person name="Fujita J."/>
            <person name="Nakamura S."/>
        </authorList>
    </citation>
    <scope>NUCLEOTIDE SEQUENCE [LARGE SCALE GENOMIC DNA]</scope>
    <source>
        <strain evidence="4 5">JCM 6377</strain>
    </source>
</reference>
<evidence type="ECO:0008006" key="6">
    <source>
        <dbReference type="Google" id="ProtNLM"/>
    </source>
</evidence>
<name>A0A7I9W2K8_MYCAG</name>